<evidence type="ECO:0000313" key="2">
    <source>
        <dbReference type="EMBL" id="GHP04728.1"/>
    </source>
</evidence>
<feature type="compositionally biased region" description="Gly residues" evidence="1">
    <location>
        <begin position="97"/>
        <end position="108"/>
    </location>
</feature>
<dbReference type="Proteomes" id="UP000660262">
    <property type="component" value="Unassembled WGS sequence"/>
</dbReference>
<protein>
    <submittedName>
        <fullName evidence="2">Uncharacterized protein</fullName>
    </submittedName>
</protein>
<gene>
    <name evidence="2" type="ORF">PPROV_000348100</name>
</gene>
<dbReference type="EMBL" id="BNJQ01000008">
    <property type="protein sequence ID" value="GHP04728.1"/>
    <property type="molecule type" value="Genomic_DNA"/>
</dbReference>
<accession>A0A830HDA9</accession>
<comment type="caution">
    <text evidence="2">The sequence shown here is derived from an EMBL/GenBank/DDBJ whole genome shotgun (WGS) entry which is preliminary data.</text>
</comment>
<feature type="compositionally biased region" description="Low complexity" evidence="1">
    <location>
        <begin position="36"/>
        <end position="52"/>
    </location>
</feature>
<evidence type="ECO:0000313" key="3">
    <source>
        <dbReference type="Proteomes" id="UP000660262"/>
    </source>
</evidence>
<reference evidence="2" key="1">
    <citation type="submission" date="2020-10" db="EMBL/GenBank/DDBJ databases">
        <title>Unveiling of a novel bifunctional photoreceptor, Dualchrome1, isolated from a cosmopolitan green alga.</title>
        <authorList>
            <person name="Suzuki S."/>
            <person name="Kawachi M."/>
        </authorList>
    </citation>
    <scope>NUCLEOTIDE SEQUENCE</scope>
    <source>
        <strain evidence="2">NIES 2893</strain>
    </source>
</reference>
<organism evidence="2 3">
    <name type="scientific">Pycnococcus provasolii</name>
    <dbReference type="NCBI Taxonomy" id="41880"/>
    <lineage>
        <taxon>Eukaryota</taxon>
        <taxon>Viridiplantae</taxon>
        <taxon>Chlorophyta</taxon>
        <taxon>Pseudoscourfieldiophyceae</taxon>
        <taxon>Pseudoscourfieldiales</taxon>
        <taxon>Pycnococcaceae</taxon>
        <taxon>Pycnococcus</taxon>
    </lineage>
</organism>
<feature type="region of interest" description="Disordered" evidence="1">
    <location>
        <begin position="124"/>
        <end position="199"/>
    </location>
</feature>
<dbReference type="AlphaFoldDB" id="A0A830HDA9"/>
<feature type="compositionally biased region" description="Polar residues" evidence="1">
    <location>
        <begin position="139"/>
        <end position="162"/>
    </location>
</feature>
<feature type="compositionally biased region" description="Basic and acidic residues" evidence="1">
    <location>
        <begin position="128"/>
        <end position="138"/>
    </location>
</feature>
<name>A0A830HDA9_9CHLO</name>
<feature type="compositionally biased region" description="Low complexity" evidence="1">
    <location>
        <begin position="181"/>
        <end position="191"/>
    </location>
</feature>
<sequence>MADNSSAFDAAFDAASLELPSAEQLLLGGGAGGGADNNVNNNNTSPSNLNSNRDNSSVSVLLDPLSFPRDGPPPANPPVNSGGFMFASPSPFQAGSLGEGGGGGGGDDGLSALEECAALGGRLVTSGGEEHASQRERLTGTSSEEPRTPNNLANSAPSSMANLQHGGTRLYSSADEEPQSNNTNNNNNNNNGETTPHKIPTVPYGTINARSPCAFQPAAPYARTTGVWFPNRERLRCALQTAADNMLKHSCDDCDKRPWTEEEAQLRCALEENIYARGHEHNSTLDALTALVEWLNQNNLSREAVDVARTVALRL</sequence>
<keyword evidence="3" id="KW-1185">Reference proteome</keyword>
<feature type="region of interest" description="Disordered" evidence="1">
    <location>
        <begin position="25"/>
        <end position="109"/>
    </location>
</feature>
<evidence type="ECO:0000256" key="1">
    <source>
        <dbReference type="SAM" id="MobiDB-lite"/>
    </source>
</evidence>
<proteinExistence type="predicted"/>